<dbReference type="GeneID" id="37023605"/>
<feature type="region of interest" description="Disordered" evidence="2">
    <location>
        <begin position="1"/>
        <end position="28"/>
    </location>
</feature>
<dbReference type="Proteomes" id="UP000245771">
    <property type="component" value="Unassembled WGS sequence"/>
</dbReference>
<protein>
    <recommendedName>
        <fullName evidence="5">Gem-associated protein 2</fullName>
    </recommendedName>
</protein>
<dbReference type="InParanoid" id="A0A316V890"/>
<dbReference type="PANTHER" id="PTHR12794">
    <property type="entry name" value="GEMIN2"/>
    <property type="match status" value="1"/>
</dbReference>
<dbReference type="OrthoDB" id="428895at2759"/>
<dbReference type="Gene3D" id="1.20.58.1070">
    <property type="match status" value="1"/>
</dbReference>
<organism evidence="3 4">
    <name type="scientific">Meira miltonrushii</name>
    <dbReference type="NCBI Taxonomy" id="1280837"/>
    <lineage>
        <taxon>Eukaryota</taxon>
        <taxon>Fungi</taxon>
        <taxon>Dikarya</taxon>
        <taxon>Basidiomycota</taxon>
        <taxon>Ustilaginomycotina</taxon>
        <taxon>Exobasidiomycetes</taxon>
        <taxon>Exobasidiales</taxon>
        <taxon>Brachybasidiaceae</taxon>
        <taxon>Meira</taxon>
    </lineage>
</organism>
<evidence type="ECO:0008006" key="5">
    <source>
        <dbReference type="Google" id="ProtNLM"/>
    </source>
</evidence>
<keyword evidence="4" id="KW-1185">Reference proteome</keyword>
<dbReference type="InterPro" id="IPR035426">
    <property type="entry name" value="Gemin2/Brr1"/>
</dbReference>
<dbReference type="Pfam" id="PF04938">
    <property type="entry name" value="SIP1"/>
    <property type="match status" value="1"/>
</dbReference>
<comment type="similarity">
    <text evidence="1">Belongs to the gemin-2 family.</text>
</comment>
<accession>A0A316V890</accession>
<gene>
    <name evidence="3" type="ORF">FA14DRAFT_190843</name>
</gene>
<evidence type="ECO:0000313" key="4">
    <source>
        <dbReference type="Proteomes" id="UP000245771"/>
    </source>
</evidence>
<dbReference type="GO" id="GO:0000387">
    <property type="term" value="P:spliceosomal snRNP assembly"/>
    <property type="evidence" value="ECO:0007669"/>
    <property type="project" value="InterPro"/>
</dbReference>
<proteinExistence type="inferred from homology"/>
<dbReference type="STRING" id="1280837.A0A316V890"/>
<dbReference type="EMBL" id="KZ819604">
    <property type="protein sequence ID" value="PWN33716.1"/>
    <property type="molecule type" value="Genomic_DNA"/>
</dbReference>
<feature type="region of interest" description="Disordered" evidence="2">
    <location>
        <begin position="147"/>
        <end position="174"/>
    </location>
</feature>
<name>A0A316V890_9BASI</name>
<dbReference type="GO" id="GO:0005634">
    <property type="term" value="C:nucleus"/>
    <property type="evidence" value="ECO:0007669"/>
    <property type="project" value="TreeGrafter"/>
</dbReference>
<evidence type="ECO:0000256" key="2">
    <source>
        <dbReference type="SAM" id="MobiDB-lite"/>
    </source>
</evidence>
<dbReference type="RefSeq" id="XP_025354018.1">
    <property type="nucleotide sequence ID" value="XM_025501824.1"/>
</dbReference>
<reference evidence="3 4" key="1">
    <citation type="journal article" date="2018" name="Mol. Biol. Evol.">
        <title>Broad Genomic Sampling Reveals a Smut Pathogenic Ancestry of the Fungal Clade Ustilaginomycotina.</title>
        <authorList>
            <person name="Kijpornyongpan T."/>
            <person name="Mondo S.J."/>
            <person name="Barry K."/>
            <person name="Sandor L."/>
            <person name="Lee J."/>
            <person name="Lipzen A."/>
            <person name="Pangilinan J."/>
            <person name="LaButti K."/>
            <person name="Hainaut M."/>
            <person name="Henrissat B."/>
            <person name="Grigoriev I.V."/>
            <person name="Spatafora J.W."/>
            <person name="Aime M.C."/>
        </authorList>
    </citation>
    <scope>NUCLEOTIDE SEQUENCE [LARGE SCALE GENOMIC DNA]</scope>
    <source>
        <strain evidence="3 4">MCA 3882</strain>
    </source>
</reference>
<dbReference type="PANTHER" id="PTHR12794:SF0">
    <property type="entry name" value="GEM-ASSOCIATED PROTEIN 2"/>
    <property type="match status" value="1"/>
</dbReference>
<dbReference type="GO" id="GO:0032797">
    <property type="term" value="C:SMN complex"/>
    <property type="evidence" value="ECO:0007669"/>
    <property type="project" value="TreeGrafter"/>
</dbReference>
<feature type="compositionally biased region" description="Low complexity" evidence="2">
    <location>
        <begin position="159"/>
        <end position="169"/>
    </location>
</feature>
<sequence length="313" mass="35842">MPRSNKKRSRNEEEDDAPDWQNGEGSGNQILPVAILPADFDGVPLDGSQYLAVVRKEARAAPSIARYKEYASMEAKLEDKELGIEDADLLPPQEWRDSFLHKFKNMRESLRSRVQSGDQPHKVDNFPKGKSAKKWFKYLHGSEPSIKEYSEDEEEQVENNESLQSNSNSKGGNLRVPKDSLLRSFHTEHIMVLLQSFTIWLDENWYKPKEEPGKAVQPAIYSFHSQWLFALLAHLDERLVGDDISILRQLARSCICRIAHSRSQRKTKDEGLIDMENEQGCWIIICVIAGVWGQYDLLDDARTALRQPLSVPH</sequence>
<evidence type="ECO:0000313" key="3">
    <source>
        <dbReference type="EMBL" id="PWN33716.1"/>
    </source>
</evidence>
<dbReference type="AlphaFoldDB" id="A0A316V890"/>
<evidence type="ECO:0000256" key="1">
    <source>
        <dbReference type="ARBA" id="ARBA00025758"/>
    </source>
</evidence>